<keyword evidence="1" id="KW-0004">4Fe-4S</keyword>
<dbReference type="RefSeq" id="WP_025803440.1">
    <property type="nucleotide sequence ID" value="NZ_CP053842.1"/>
</dbReference>
<dbReference type="GO" id="GO:0046872">
    <property type="term" value="F:metal ion binding"/>
    <property type="evidence" value="ECO:0007669"/>
    <property type="project" value="UniProtKB-KW"/>
</dbReference>
<evidence type="ECO:0000256" key="2">
    <source>
        <dbReference type="ARBA" id="ARBA00022723"/>
    </source>
</evidence>
<dbReference type="GO" id="GO:0016491">
    <property type="term" value="F:oxidoreductase activity"/>
    <property type="evidence" value="ECO:0007669"/>
    <property type="project" value="UniProtKB-KW"/>
</dbReference>
<name>A0A7M1LGB8_9BACT</name>
<gene>
    <name evidence="7" type="ORF">IMC76_07685</name>
</gene>
<dbReference type="GO" id="GO:0051539">
    <property type="term" value="F:4 iron, 4 sulfur cluster binding"/>
    <property type="evidence" value="ECO:0007669"/>
    <property type="project" value="UniProtKB-KW"/>
</dbReference>
<dbReference type="InterPro" id="IPR017900">
    <property type="entry name" value="4Fe4S_Fe_S_CS"/>
</dbReference>
<dbReference type="Gene3D" id="3.30.70.20">
    <property type="match status" value="1"/>
</dbReference>
<accession>A0A7M1LGB8</accession>
<keyword evidence="2" id="KW-0479">Metal-binding</keyword>
<dbReference type="PROSITE" id="PS00198">
    <property type="entry name" value="4FE4S_FER_1"/>
    <property type="match status" value="1"/>
</dbReference>
<dbReference type="EMBL" id="CP063078">
    <property type="protein sequence ID" value="QOQ87084.1"/>
    <property type="molecule type" value="Genomic_DNA"/>
</dbReference>
<evidence type="ECO:0000259" key="6">
    <source>
        <dbReference type="Pfam" id="PF02754"/>
    </source>
</evidence>
<evidence type="ECO:0000313" key="8">
    <source>
        <dbReference type="Proteomes" id="UP000594749"/>
    </source>
</evidence>
<dbReference type="PANTHER" id="PTHR43255:SF1">
    <property type="entry name" value="IRON-SULFUR-BINDING OXIDOREDUCTASE FADF-RELATED"/>
    <property type="match status" value="1"/>
</dbReference>
<evidence type="ECO:0000313" key="7">
    <source>
        <dbReference type="EMBL" id="QOQ87084.1"/>
    </source>
</evidence>
<feature type="domain" description="Cysteine-rich" evidence="6">
    <location>
        <begin position="230"/>
        <end position="282"/>
    </location>
</feature>
<evidence type="ECO:0000256" key="4">
    <source>
        <dbReference type="ARBA" id="ARBA00023004"/>
    </source>
</evidence>
<proteinExistence type="predicted"/>
<feature type="domain" description="Cysteine-rich" evidence="6">
    <location>
        <begin position="103"/>
        <end position="177"/>
    </location>
</feature>
<reference evidence="7 8" key="1">
    <citation type="submission" date="2020-10" db="EMBL/GenBank/DDBJ databases">
        <title>Campylobacter and Helicobacter PacBio genomes.</title>
        <authorList>
            <person name="Lane C."/>
        </authorList>
    </citation>
    <scope>NUCLEOTIDE SEQUENCE [LARGE SCALE GENOMIC DNA]</scope>
    <source>
        <strain evidence="7 8">2016D-0077</strain>
    </source>
</reference>
<dbReference type="PANTHER" id="PTHR43255">
    <property type="entry name" value="IRON-SULFUR-BINDING OXIDOREDUCTASE FADF-RELATED-RELATED"/>
    <property type="match status" value="1"/>
</dbReference>
<evidence type="ECO:0000256" key="3">
    <source>
        <dbReference type="ARBA" id="ARBA00023002"/>
    </source>
</evidence>
<keyword evidence="3" id="KW-0560">Oxidoreductase</keyword>
<organism evidence="7 8">
    <name type="scientific">Campylobacter corcagiensis</name>
    <dbReference type="NCBI Taxonomy" id="1448857"/>
    <lineage>
        <taxon>Bacteria</taxon>
        <taxon>Pseudomonadati</taxon>
        <taxon>Campylobacterota</taxon>
        <taxon>Epsilonproteobacteria</taxon>
        <taxon>Campylobacterales</taxon>
        <taxon>Campylobacteraceae</taxon>
        <taxon>Campylobacter</taxon>
    </lineage>
</organism>
<keyword evidence="5" id="KW-0411">Iron-sulfur</keyword>
<dbReference type="Proteomes" id="UP000594749">
    <property type="component" value="Chromosome"/>
</dbReference>
<dbReference type="GO" id="GO:0005886">
    <property type="term" value="C:plasma membrane"/>
    <property type="evidence" value="ECO:0007669"/>
    <property type="project" value="TreeGrafter"/>
</dbReference>
<dbReference type="Pfam" id="PF02754">
    <property type="entry name" value="CCG"/>
    <property type="match status" value="2"/>
</dbReference>
<keyword evidence="4" id="KW-0408">Iron</keyword>
<dbReference type="InterPro" id="IPR051460">
    <property type="entry name" value="HdrC_iron-sulfur_subunit"/>
</dbReference>
<dbReference type="OrthoDB" id="9803192at2"/>
<protein>
    <submittedName>
        <fullName evidence="7">(Fe-S)-binding protein</fullName>
    </submittedName>
</protein>
<dbReference type="SUPFAM" id="SSF46548">
    <property type="entry name" value="alpha-helical ferredoxin"/>
    <property type="match status" value="1"/>
</dbReference>
<evidence type="ECO:0000256" key="5">
    <source>
        <dbReference type="ARBA" id="ARBA00023014"/>
    </source>
</evidence>
<sequence>MQNPNNLDQCIKCGVCTKKCDFLKKYNLDLVDFANRPDLAYHCFLCDVCTQVCPADIDGVKISLNLRAKNPKKFSYLNFSKQSPFKSPYIYSNNSKNPSCELMFFGCNFPGYFPKTTKILIDLFAKNGVDFSIDCCGKPLFEANLEFLKTKNHLLDLFNKKGVKRIITACPNCYYFFKDHYKFENIQISSVYEKLNELGLMDDIEEQMNLFFPCPDKFRREIFSEFKKYINFKNSFRGVNCCGMGGLAKSQEPEIYENGIEMVRQKGGQNVYTYCATCAGNFAKNGIKNVRHLTSEFLGICESPDTNYAKNVMKFKFYRRKR</sequence>
<dbReference type="InterPro" id="IPR004017">
    <property type="entry name" value="Cys_rich_dom"/>
</dbReference>
<evidence type="ECO:0000256" key="1">
    <source>
        <dbReference type="ARBA" id="ARBA00022485"/>
    </source>
</evidence>
<dbReference type="AlphaFoldDB" id="A0A7M1LGB8"/>
<keyword evidence="8" id="KW-1185">Reference proteome</keyword>